<name>F2JV44_MARM1</name>
<dbReference type="PANTHER" id="PTHR45138:SF9">
    <property type="entry name" value="DIGUANYLATE CYCLASE DGCM-RELATED"/>
    <property type="match status" value="1"/>
</dbReference>
<dbReference type="SMART" id="SM00267">
    <property type="entry name" value="GGDEF"/>
    <property type="match status" value="1"/>
</dbReference>
<dbReference type="Pfam" id="PF00990">
    <property type="entry name" value="GGDEF"/>
    <property type="match status" value="1"/>
</dbReference>
<evidence type="ECO:0000313" key="5">
    <source>
        <dbReference type="EMBL" id="ADZ92802.1"/>
    </source>
</evidence>
<dbReference type="GO" id="GO:0052621">
    <property type="term" value="F:diguanylate cyclase activity"/>
    <property type="evidence" value="ECO:0007669"/>
    <property type="project" value="UniProtKB-EC"/>
</dbReference>
<dbReference type="GO" id="GO:0005886">
    <property type="term" value="C:plasma membrane"/>
    <property type="evidence" value="ECO:0007669"/>
    <property type="project" value="TreeGrafter"/>
</dbReference>
<keyword evidence="6" id="KW-1185">Reference proteome</keyword>
<feature type="transmembrane region" description="Helical" evidence="3">
    <location>
        <begin position="32"/>
        <end position="51"/>
    </location>
</feature>
<evidence type="ECO:0000259" key="4">
    <source>
        <dbReference type="PROSITE" id="PS50887"/>
    </source>
</evidence>
<dbReference type="SUPFAM" id="SSF55073">
    <property type="entry name" value="Nucleotide cyclase"/>
    <property type="match status" value="1"/>
</dbReference>
<dbReference type="STRING" id="717774.Marme_3589"/>
<evidence type="ECO:0000313" key="6">
    <source>
        <dbReference type="Proteomes" id="UP000001062"/>
    </source>
</evidence>
<accession>F2JV44</accession>
<evidence type="ECO:0000256" key="2">
    <source>
        <dbReference type="ARBA" id="ARBA00034247"/>
    </source>
</evidence>
<dbReference type="RefSeq" id="WP_013662704.1">
    <property type="nucleotide sequence ID" value="NC_015276.1"/>
</dbReference>
<dbReference type="GO" id="GO:0043709">
    <property type="term" value="P:cell adhesion involved in single-species biofilm formation"/>
    <property type="evidence" value="ECO:0007669"/>
    <property type="project" value="TreeGrafter"/>
</dbReference>
<keyword evidence="3" id="KW-0472">Membrane</keyword>
<dbReference type="AlphaFoldDB" id="F2JV44"/>
<sequence>MQTTSKHNYSKHSVLFWCLGDKSDHHEYFNHAILLTIALLNLISGVFNYFYQHAEMYVVLSKFIISTLMVFAWYISRWHEKYRSGSLALVILTMSAVIPINWFGNGGSSGPTYFMILAILFYFSFAFRETKWLRAIVHAVVILYAITLIWIEHTQPHLVYHYPTEVARSVDLTIGFIFASFYFVWMLSVYAERFKAERNKAHSFSARLKDMAERDPLTGLQNRLVLEKEIRSHIQSEEPFSLALIDIDRFKAINDNFGHNYGDHVLCAFSELLKDTAKSYAGLGIRQGGEEFILFISGTIDPTFNATVELLNRLASANLEHGPISFSAGVVEWDDREDQITLLKRADDLMYAAKEQGRNRVLKE</sequence>
<dbReference type="EC" id="2.7.7.65" evidence="1"/>
<dbReference type="InterPro" id="IPR000160">
    <property type="entry name" value="GGDEF_dom"/>
</dbReference>
<dbReference type="OrthoDB" id="9812260at2"/>
<dbReference type="Proteomes" id="UP000001062">
    <property type="component" value="Chromosome"/>
</dbReference>
<dbReference type="PROSITE" id="PS50887">
    <property type="entry name" value="GGDEF"/>
    <property type="match status" value="1"/>
</dbReference>
<dbReference type="eggNOG" id="COG3706">
    <property type="taxonomic scope" value="Bacteria"/>
</dbReference>
<organism evidence="5 6">
    <name type="scientific">Marinomonas mediterranea (strain ATCC 700492 / JCM 21426 / NBRC 103028 / MMB-1)</name>
    <dbReference type="NCBI Taxonomy" id="717774"/>
    <lineage>
        <taxon>Bacteria</taxon>
        <taxon>Pseudomonadati</taxon>
        <taxon>Pseudomonadota</taxon>
        <taxon>Gammaproteobacteria</taxon>
        <taxon>Oceanospirillales</taxon>
        <taxon>Oceanospirillaceae</taxon>
        <taxon>Marinomonas</taxon>
    </lineage>
</organism>
<feature type="transmembrane region" description="Helical" evidence="3">
    <location>
        <begin position="87"/>
        <end position="104"/>
    </location>
</feature>
<keyword evidence="3" id="KW-0812">Transmembrane</keyword>
<dbReference type="NCBIfam" id="TIGR00254">
    <property type="entry name" value="GGDEF"/>
    <property type="match status" value="1"/>
</dbReference>
<dbReference type="PATRIC" id="fig|717774.3.peg.3697"/>
<feature type="transmembrane region" description="Helical" evidence="3">
    <location>
        <begin position="57"/>
        <end position="75"/>
    </location>
</feature>
<dbReference type="HOGENOM" id="CLU_000445_11_1_6"/>
<dbReference type="InterPro" id="IPR050469">
    <property type="entry name" value="Diguanylate_Cyclase"/>
</dbReference>
<dbReference type="EMBL" id="CP002583">
    <property type="protein sequence ID" value="ADZ92802.1"/>
    <property type="molecule type" value="Genomic_DNA"/>
</dbReference>
<dbReference type="InterPro" id="IPR029787">
    <property type="entry name" value="Nucleotide_cyclase"/>
</dbReference>
<feature type="transmembrane region" description="Helical" evidence="3">
    <location>
        <begin position="132"/>
        <end position="152"/>
    </location>
</feature>
<dbReference type="KEGG" id="mme:Marme_3589"/>
<evidence type="ECO:0000256" key="3">
    <source>
        <dbReference type="SAM" id="Phobius"/>
    </source>
</evidence>
<comment type="catalytic activity">
    <reaction evidence="2">
        <text>2 GTP = 3',3'-c-di-GMP + 2 diphosphate</text>
        <dbReference type="Rhea" id="RHEA:24898"/>
        <dbReference type="ChEBI" id="CHEBI:33019"/>
        <dbReference type="ChEBI" id="CHEBI:37565"/>
        <dbReference type="ChEBI" id="CHEBI:58805"/>
        <dbReference type="EC" id="2.7.7.65"/>
    </reaction>
</comment>
<protein>
    <recommendedName>
        <fullName evidence="1">diguanylate cyclase</fullName>
        <ecNumber evidence="1">2.7.7.65</ecNumber>
    </recommendedName>
</protein>
<proteinExistence type="predicted"/>
<dbReference type="Gene3D" id="3.30.70.270">
    <property type="match status" value="1"/>
</dbReference>
<reference evidence="5 6" key="1">
    <citation type="journal article" date="2012" name="Stand. Genomic Sci.">
        <title>Complete genome sequence of the melanogenic marine bacterium Marinomonas mediterranea type strain (MMB-1(T)).</title>
        <authorList>
            <person name="Lucas-Elio P."/>
            <person name="Goodwin L."/>
            <person name="Woyke T."/>
            <person name="Pitluck S."/>
            <person name="Nolan M."/>
            <person name="Kyrpides N.C."/>
            <person name="Detter J.C."/>
            <person name="Copeland A."/>
            <person name="Teshima H."/>
            <person name="Bruce D."/>
            <person name="Detter C."/>
            <person name="Tapia R."/>
            <person name="Han S."/>
            <person name="Land M.L."/>
            <person name="Ivanova N."/>
            <person name="Mikhailova N."/>
            <person name="Johnston A.W."/>
            <person name="Sanchez-Amat A."/>
        </authorList>
    </citation>
    <scope>NUCLEOTIDE SEQUENCE [LARGE SCALE GENOMIC DNA]</scope>
    <source>
        <strain evidence="6">ATCC 700492 / JCM 21426 / NBRC 103028 / MMB-1</strain>
    </source>
</reference>
<keyword evidence="3" id="KW-1133">Transmembrane helix</keyword>
<dbReference type="InterPro" id="IPR043128">
    <property type="entry name" value="Rev_trsase/Diguanyl_cyclase"/>
</dbReference>
<feature type="transmembrane region" description="Helical" evidence="3">
    <location>
        <begin position="110"/>
        <end position="127"/>
    </location>
</feature>
<feature type="domain" description="GGDEF" evidence="4">
    <location>
        <begin position="238"/>
        <end position="364"/>
    </location>
</feature>
<evidence type="ECO:0000256" key="1">
    <source>
        <dbReference type="ARBA" id="ARBA00012528"/>
    </source>
</evidence>
<gene>
    <name evidence="5" type="ordered locus">Marme_3589</name>
</gene>
<dbReference type="CDD" id="cd01949">
    <property type="entry name" value="GGDEF"/>
    <property type="match status" value="1"/>
</dbReference>
<feature type="transmembrane region" description="Helical" evidence="3">
    <location>
        <begin position="172"/>
        <end position="191"/>
    </location>
</feature>
<dbReference type="PANTHER" id="PTHR45138">
    <property type="entry name" value="REGULATORY COMPONENTS OF SENSORY TRANSDUCTION SYSTEM"/>
    <property type="match status" value="1"/>
</dbReference>
<dbReference type="GO" id="GO:1902201">
    <property type="term" value="P:negative regulation of bacterial-type flagellum-dependent cell motility"/>
    <property type="evidence" value="ECO:0007669"/>
    <property type="project" value="TreeGrafter"/>
</dbReference>